<feature type="transmembrane region" description="Helical" evidence="8">
    <location>
        <begin position="238"/>
        <end position="261"/>
    </location>
</feature>
<evidence type="ECO:0000313" key="10">
    <source>
        <dbReference type="EMBL" id="MDI5974234.1"/>
    </source>
</evidence>
<reference evidence="10" key="1">
    <citation type="submission" date="2023-05" db="EMBL/GenBank/DDBJ databases">
        <title>Streptantibioticus silvisoli sp. nov., acidotolerant actinomycetes 1 from pine litter.</title>
        <authorList>
            <person name="Swiecimska M."/>
            <person name="Golinska P."/>
            <person name="Sangal V."/>
            <person name="Wachnowicz B."/>
            <person name="Goodfellow M."/>
        </authorList>
    </citation>
    <scope>NUCLEOTIDE SEQUENCE</scope>
    <source>
        <strain evidence="10">SL13</strain>
    </source>
</reference>
<dbReference type="PANTHER" id="PTHR23501:SF197">
    <property type="entry name" value="COMD"/>
    <property type="match status" value="1"/>
</dbReference>
<evidence type="ECO:0000256" key="1">
    <source>
        <dbReference type="ARBA" id="ARBA00004651"/>
    </source>
</evidence>
<dbReference type="PRINTS" id="PR01036">
    <property type="entry name" value="TCRTETB"/>
</dbReference>
<sequence length="493" mass="51840">MSVESLSPPTAEPGGAAAPARITMLLVPLMLVLFISNLDQTIVATALPSIGRDLGDLSGTSWVATGYLLTSAITTLIFGKLGDMYGRKRIFQIAIVLFLVGSGLCGAARDLTWLILFRAFQGIGGGGLNSLVMAVIGDVVPPRQRSKYQASVGIVATLALIAGPLLGGLFSETLSWRWIFYINLPIGVLALVIVALRLRLPRPAAGARGRIDVAGGLLAAVFTSAVMLFTTWGGSRYAWGSAPVLTLVVVSVLSLAGYLLVERRAAEPITPLHLFRSGVFVIAAAQFLLATLVLFVAMLYVPLFLQTVQHRSAFTAGLFVIPLLVGLVAATAVAGPFISRTGRYKVYPVIGAVLTAAGMYMVSLAGQHTAAWQLVVPLAVAGAGLGFFVQVALLAGQNAVEHRHLGVATGALNFFKSIGGAFGAALFGAILTTGLAHVPPGATAGHVHAFHTVFRWTLPFMALSFVLALVMREKPLSDEMKDVVDGKIEVPEY</sequence>
<feature type="transmembrane region" description="Helical" evidence="8">
    <location>
        <begin position="273"/>
        <end position="301"/>
    </location>
</feature>
<keyword evidence="5 8" id="KW-0812">Transmembrane</keyword>
<comment type="similarity">
    <text evidence="2">Belongs to the major facilitator superfamily. TCR/Tet family.</text>
</comment>
<evidence type="ECO:0000256" key="2">
    <source>
        <dbReference type="ARBA" id="ARBA00007520"/>
    </source>
</evidence>
<dbReference type="InterPro" id="IPR036259">
    <property type="entry name" value="MFS_trans_sf"/>
</dbReference>
<dbReference type="GO" id="GO:0005886">
    <property type="term" value="C:plasma membrane"/>
    <property type="evidence" value="ECO:0007669"/>
    <property type="project" value="UniProtKB-SubCell"/>
</dbReference>
<dbReference type="Gene3D" id="1.20.1250.20">
    <property type="entry name" value="MFS general substrate transporter like domains"/>
    <property type="match status" value="1"/>
</dbReference>
<feature type="transmembrane region" description="Helical" evidence="8">
    <location>
        <begin position="453"/>
        <end position="471"/>
    </location>
</feature>
<dbReference type="InterPro" id="IPR020846">
    <property type="entry name" value="MFS_dom"/>
</dbReference>
<dbReference type="NCBIfam" id="TIGR00711">
    <property type="entry name" value="efflux_EmrB"/>
    <property type="match status" value="1"/>
</dbReference>
<feature type="transmembrane region" description="Helical" evidence="8">
    <location>
        <begin position="59"/>
        <end position="78"/>
    </location>
</feature>
<dbReference type="Gene3D" id="1.20.1720.10">
    <property type="entry name" value="Multidrug resistance protein D"/>
    <property type="match status" value="1"/>
</dbReference>
<dbReference type="RefSeq" id="WP_271318581.1">
    <property type="nucleotide sequence ID" value="NZ_JABXJJ020000065.1"/>
</dbReference>
<dbReference type="EMBL" id="JABXJJ020000065">
    <property type="protein sequence ID" value="MDI5974234.1"/>
    <property type="molecule type" value="Genomic_DNA"/>
</dbReference>
<evidence type="ECO:0000256" key="4">
    <source>
        <dbReference type="ARBA" id="ARBA00022475"/>
    </source>
</evidence>
<comment type="caution">
    <text evidence="10">The sequence shown here is derived from an EMBL/GenBank/DDBJ whole genome shotgun (WGS) entry which is preliminary data.</text>
</comment>
<keyword evidence="4" id="KW-1003">Cell membrane</keyword>
<dbReference type="CDD" id="cd17502">
    <property type="entry name" value="MFS_Azr1_MDR_like"/>
    <property type="match status" value="1"/>
</dbReference>
<comment type="subcellular location">
    <subcellularLocation>
        <location evidence="1">Cell membrane</location>
        <topology evidence="1">Multi-pass membrane protein</topology>
    </subcellularLocation>
</comment>
<evidence type="ECO:0000256" key="3">
    <source>
        <dbReference type="ARBA" id="ARBA00022448"/>
    </source>
</evidence>
<evidence type="ECO:0000256" key="6">
    <source>
        <dbReference type="ARBA" id="ARBA00022989"/>
    </source>
</evidence>
<protein>
    <submittedName>
        <fullName evidence="10">MDR family MFS transporter</fullName>
    </submittedName>
</protein>
<feature type="transmembrane region" description="Helical" evidence="8">
    <location>
        <begin position="25"/>
        <end position="47"/>
    </location>
</feature>
<feature type="transmembrane region" description="Helical" evidence="8">
    <location>
        <begin position="346"/>
        <end position="365"/>
    </location>
</feature>
<keyword evidence="6 8" id="KW-1133">Transmembrane helix</keyword>
<dbReference type="AlphaFoldDB" id="A0AA90KK82"/>
<dbReference type="InterPro" id="IPR004638">
    <property type="entry name" value="EmrB-like"/>
</dbReference>
<dbReference type="PANTHER" id="PTHR23501">
    <property type="entry name" value="MAJOR FACILITATOR SUPERFAMILY"/>
    <property type="match status" value="1"/>
</dbReference>
<dbReference type="Pfam" id="PF07690">
    <property type="entry name" value="MFS_1"/>
    <property type="match status" value="1"/>
</dbReference>
<keyword evidence="3" id="KW-0813">Transport</keyword>
<dbReference type="FunFam" id="1.20.1720.10:FF:000004">
    <property type="entry name" value="EmrB/QacA family drug resistance transporter"/>
    <property type="match status" value="1"/>
</dbReference>
<accession>A0AA90KK82</accession>
<feature type="transmembrane region" description="Helical" evidence="8">
    <location>
        <begin position="313"/>
        <end position="334"/>
    </location>
</feature>
<feature type="transmembrane region" description="Helical" evidence="8">
    <location>
        <begin position="407"/>
        <end position="433"/>
    </location>
</feature>
<feature type="transmembrane region" description="Helical" evidence="8">
    <location>
        <begin position="211"/>
        <end position="232"/>
    </location>
</feature>
<evidence type="ECO:0000259" key="9">
    <source>
        <dbReference type="PROSITE" id="PS50850"/>
    </source>
</evidence>
<feature type="transmembrane region" description="Helical" evidence="8">
    <location>
        <begin position="178"/>
        <end position="199"/>
    </location>
</feature>
<evidence type="ECO:0000256" key="5">
    <source>
        <dbReference type="ARBA" id="ARBA00022692"/>
    </source>
</evidence>
<gene>
    <name evidence="10" type="ORF">POF50_033660</name>
</gene>
<feature type="transmembrane region" description="Helical" evidence="8">
    <location>
        <begin position="90"/>
        <end position="109"/>
    </location>
</feature>
<proteinExistence type="inferred from homology"/>
<keyword evidence="7 8" id="KW-0472">Membrane</keyword>
<organism evidence="10">
    <name type="scientific">Streptantibioticus silvisoli</name>
    <dbReference type="NCBI Taxonomy" id="2705255"/>
    <lineage>
        <taxon>Bacteria</taxon>
        <taxon>Bacillati</taxon>
        <taxon>Actinomycetota</taxon>
        <taxon>Actinomycetes</taxon>
        <taxon>Kitasatosporales</taxon>
        <taxon>Streptomycetaceae</taxon>
        <taxon>Streptantibioticus</taxon>
    </lineage>
</organism>
<feature type="transmembrane region" description="Helical" evidence="8">
    <location>
        <begin position="371"/>
        <end position="395"/>
    </location>
</feature>
<dbReference type="PROSITE" id="PS50850">
    <property type="entry name" value="MFS"/>
    <property type="match status" value="1"/>
</dbReference>
<feature type="domain" description="Major facilitator superfamily (MFS) profile" evidence="9">
    <location>
        <begin position="25"/>
        <end position="476"/>
    </location>
</feature>
<evidence type="ECO:0000256" key="8">
    <source>
        <dbReference type="SAM" id="Phobius"/>
    </source>
</evidence>
<dbReference type="SUPFAM" id="SSF103473">
    <property type="entry name" value="MFS general substrate transporter"/>
    <property type="match status" value="1"/>
</dbReference>
<name>A0AA90KK82_9ACTN</name>
<feature type="transmembrane region" description="Helical" evidence="8">
    <location>
        <begin position="148"/>
        <end position="166"/>
    </location>
</feature>
<dbReference type="InterPro" id="IPR011701">
    <property type="entry name" value="MFS"/>
</dbReference>
<dbReference type="GO" id="GO:0022857">
    <property type="term" value="F:transmembrane transporter activity"/>
    <property type="evidence" value="ECO:0007669"/>
    <property type="project" value="InterPro"/>
</dbReference>
<evidence type="ECO:0000256" key="7">
    <source>
        <dbReference type="ARBA" id="ARBA00023136"/>
    </source>
</evidence>